<accession>A0ABM9HI24</accession>
<reference evidence="1" key="1">
    <citation type="submission" date="2022-10" db="EMBL/GenBank/DDBJ databases">
        <authorList>
            <person name="Botero Cardona J."/>
        </authorList>
    </citation>
    <scope>NUCLEOTIDE SEQUENCE</scope>
    <source>
        <strain evidence="1">R-83534</strain>
    </source>
</reference>
<dbReference type="SUPFAM" id="SSF53187">
    <property type="entry name" value="Zn-dependent exopeptidases"/>
    <property type="match status" value="1"/>
</dbReference>
<evidence type="ECO:0000313" key="1">
    <source>
        <dbReference type="EMBL" id="CAI3922704.1"/>
    </source>
</evidence>
<dbReference type="Gene3D" id="3.40.630.40">
    <property type="entry name" value="Zn-dependent exopeptidases"/>
    <property type="match status" value="1"/>
</dbReference>
<dbReference type="InterPro" id="IPR007709">
    <property type="entry name" value="N-FG_amidohydro"/>
</dbReference>
<gene>
    <name evidence="1" type="ORF">R83534S58_LOCUS32</name>
</gene>
<keyword evidence="2" id="KW-1185">Reference proteome</keyword>
<dbReference type="EMBL" id="CAMXCH010000001">
    <property type="protein sequence ID" value="CAI3922704.1"/>
    <property type="molecule type" value="Genomic_DNA"/>
</dbReference>
<dbReference type="RefSeq" id="WP_282022954.1">
    <property type="nucleotide sequence ID" value="NZ_CAMXCH010000001.1"/>
</dbReference>
<protein>
    <submittedName>
        <fullName evidence="1">N-formylglutamate amidohydrolase (HutG)</fullName>
    </submittedName>
</protein>
<organism evidence="1 2">
    <name type="scientific">Commensalibacter papalotli</name>
    <name type="common">ex Botero et al. 2024</name>
    <dbReference type="NCBI Taxonomy" id="2972766"/>
    <lineage>
        <taxon>Bacteria</taxon>
        <taxon>Pseudomonadati</taxon>
        <taxon>Pseudomonadota</taxon>
        <taxon>Alphaproteobacteria</taxon>
        <taxon>Acetobacterales</taxon>
        <taxon>Acetobacteraceae</taxon>
    </lineage>
</organism>
<dbReference type="Proteomes" id="UP001154272">
    <property type="component" value="Unassembled WGS sequence"/>
</dbReference>
<evidence type="ECO:0000313" key="2">
    <source>
        <dbReference type="Proteomes" id="UP001154272"/>
    </source>
</evidence>
<proteinExistence type="predicted"/>
<comment type="caution">
    <text evidence="1">The sequence shown here is derived from an EMBL/GenBank/DDBJ whole genome shotgun (WGS) entry which is preliminary data.</text>
</comment>
<sequence length="290" mass="33742">MSLFDLIDSSFSSPFIMQYPQNMHPYPILVSSPHSGMQYDTQLLSLSRLSIEELRKSEDSYVHLLCDQFPQLGVTLLQATLPRIFCDLNREAWELDPDMFKDPLPDWCNQNSYQVKRGFGTVHKISALGRPIYKYYLSFAKIQQRIETYWFSYHQQIQQFIQTSCDHYGGCILLDIHSMPSMPKRSPYYTDIVLGDGFAQTCSSTLINNSQKFFTQHGLKVSKNTPYAGGYITRHYGNPKQNIHTMQIEINKSLYMNEDDFEMHGGFTVLQSILIEYIKWICLQKTIFNN</sequence>
<dbReference type="Pfam" id="PF05013">
    <property type="entry name" value="FGase"/>
    <property type="match status" value="1"/>
</dbReference>
<name>A0ABM9HI24_9PROT</name>